<keyword evidence="5 7" id="KW-0472">Membrane</keyword>
<dbReference type="InterPro" id="IPR001279">
    <property type="entry name" value="Metallo-B-lactamas"/>
</dbReference>
<name>A0ABQ6I945_9MICO</name>
<feature type="transmembrane region" description="Helical" evidence="7">
    <location>
        <begin position="122"/>
        <end position="142"/>
    </location>
</feature>
<reference evidence="10" key="1">
    <citation type="journal article" date="2019" name="Int. J. Syst. Evol. Microbiol.">
        <title>The Global Catalogue of Microorganisms (GCM) 10K type strain sequencing project: providing services to taxonomists for standard genome sequencing and annotation.</title>
        <authorList>
            <consortium name="The Broad Institute Genomics Platform"/>
            <consortium name="The Broad Institute Genome Sequencing Center for Infectious Disease"/>
            <person name="Wu L."/>
            <person name="Ma J."/>
        </authorList>
    </citation>
    <scope>NUCLEOTIDE SEQUENCE [LARGE SCALE GENOMIC DNA]</scope>
    <source>
        <strain evidence="10">NBRC 112299</strain>
    </source>
</reference>
<gene>
    <name evidence="9" type="ORF">GCM10025876_04300</name>
</gene>
<keyword evidence="4 7" id="KW-1133">Transmembrane helix</keyword>
<feature type="compositionally biased region" description="Low complexity" evidence="6">
    <location>
        <begin position="405"/>
        <end position="414"/>
    </location>
</feature>
<protein>
    <recommendedName>
        <fullName evidence="8">Metallo-beta-lactamase domain-containing protein</fullName>
    </recommendedName>
</protein>
<feature type="transmembrane region" description="Helical" evidence="7">
    <location>
        <begin position="154"/>
        <end position="172"/>
    </location>
</feature>
<dbReference type="Gene3D" id="3.60.15.10">
    <property type="entry name" value="Ribonuclease Z/Hydroxyacylglutathione hydrolase-like"/>
    <property type="match status" value="1"/>
</dbReference>
<dbReference type="PANTHER" id="PTHR30619:SF1">
    <property type="entry name" value="RECOMBINATION PROTEIN 2"/>
    <property type="match status" value="1"/>
</dbReference>
<dbReference type="Proteomes" id="UP001157125">
    <property type="component" value="Unassembled WGS sequence"/>
</dbReference>
<evidence type="ECO:0000313" key="9">
    <source>
        <dbReference type="EMBL" id="GMA34226.1"/>
    </source>
</evidence>
<dbReference type="EMBL" id="BSUN01000001">
    <property type="protein sequence ID" value="GMA34226.1"/>
    <property type="molecule type" value="Genomic_DNA"/>
</dbReference>
<keyword evidence="10" id="KW-1185">Reference proteome</keyword>
<evidence type="ECO:0000259" key="8">
    <source>
        <dbReference type="SMART" id="SM00849"/>
    </source>
</evidence>
<dbReference type="SMART" id="SM00849">
    <property type="entry name" value="Lactamase_B"/>
    <property type="match status" value="1"/>
</dbReference>
<dbReference type="Pfam" id="PF03772">
    <property type="entry name" value="Competence"/>
    <property type="match status" value="1"/>
</dbReference>
<evidence type="ECO:0000313" key="10">
    <source>
        <dbReference type="Proteomes" id="UP001157125"/>
    </source>
</evidence>
<feature type="transmembrane region" description="Helical" evidence="7">
    <location>
        <begin position="55"/>
        <end position="79"/>
    </location>
</feature>
<keyword evidence="2" id="KW-1003">Cell membrane</keyword>
<dbReference type="InterPro" id="IPR004477">
    <property type="entry name" value="ComEC_N"/>
</dbReference>
<dbReference type="InterPro" id="IPR052159">
    <property type="entry name" value="Competence_DNA_uptake"/>
</dbReference>
<feature type="compositionally biased region" description="Basic residues" evidence="6">
    <location>
        <begin position="363"/>
        <end position="378"/>
    </location>
</feature>
<feature type="region of interest" description="Disordered" evidence="6">
    <location>
        <begin position="363"/>
        <end position="423"/>
    </location>
</feature>
<dbReference type="Gene3D" id="3.40.50.300">
    <property type="entry name" value="P-loop containing nucleotide triphosphate hydrolases"/>
    <property type="match status" value="1"/>
</dbReference>
<evidence type="ECO:0000256" key="4">
    <source>
        <dbReference type="ARBA" id="ARBA00022989"/>
    </source>
</evidence>
<feature type="domain" description="Metallo-beta-lactamase" evidence="8">
    <location>
        <begin position="186"/>
        <end position="383"/>
    </location>
</feature>
<evidence type="ECO:0000256" key="5">
    <source>
        <dbReference type="ARBA" id="ARBA00023136"/>
    </source>
</evidence>
<comment type="caution">
    <text evidence="9">The sequence shown here is derived from an EMBL/GenBank/DDBJ whole genome shotgun (WGS) entry which is preliminary data.</text>
</comment>
<evidence type="ECO:0000256" key="3">
    <source>
        <dbReference type="ARBA" id="ARBA00022692"/>
    </source>
</evidence>
<sequence>MSVVAVASIVVWAPPVARRLGVWLAPRAARAVSVPLAAQLALTPLLLTLQPGISLFAVAANLIVTPFVVPVTVCGLLAAAIGPWWTGAGDLLMGASGIAAWPIARVAGAVAALPGATAQWPAAPWGLVAASLVVLAAIVATVPQRRVVRRAGALAAIICVVVAVASGLRPVAVLEDWVVVACDVGQGDMLLVRAGASAAVVIDTGPDDDAATGCLTRYGVTQVPLLVLSHPHADHDSATGAVADAVQVSAAWVAAPGEQASAAAALRARGVPVEVPGEGERIVAGDVTVDVLSSRHEDAAAANVNDASIATRLEATGVSVLALGDLEPGAQGEIARRVAPQEVDVVKIAHHGSAAQDAQARWTHHRHRRRHQRGHRQRLWPSGSRGARACTSRAWRRSRSPPPAATSSSRPCRAVASQRRVGGTWEPSAMAARTRSAEPTWHRAAPAPVVLVSGPESLLGQRAIERITATMKGAPVTRLDAGAYSRGALLAAASPSLFDDAGIVVVEGAEAMNDDFLQDALAYVAQPDPAVVVIIRHGGGVRGKKLLDTLRKGGAPEYTCPAVKKDAEIVDFARGEFERGKRPVSAAVVRSLVDAVGSDIAEVAAACQQAHE</sequence>
<dbReference type="InterPro" id="IPR036866">
    <property type="entry name" value="RibonucZ/Hydroxyglut_hydro"/>
</dbReference>
<proteinExistence type="predicted"/>
<dbReference type="InterPro" id="IPR027417">
    <property type="entry name" value="P-loop_NTPase"/>
</dbReference>
<evidence type="ECO:0000256" key="7">
    <source>
        <dbReference type="SAM" id="Phobius"/>
    </source>
</evidence>
<dbReference type="PANTHER" id="PTHR30619">
    <property type="entry name" value="DNA INTERNALIZATION/COMPETENCE PROTEIN COMEC/REC2"/>
    <property type="match status" value="1"/>
</dbReference>
<evidence type="ECO:0000256" key="6">
    <source>
        <dbReference type="SAM" id="MobiDB-lite"/>
    </source>
</evidence>
<accession>A0ABQ6I945</accession>
<keyword evidence="3 7" id="KW-0812">Transmembrane</keyword>
<dbReference type="SUPFAM" id="SSF56281">
    <property type="entry name" value="Metallo-hydrolase/oxidoreductase"/>
    <property type="match status" value="1"/>
</dbReference>
<dbReference type="Pfam" id="PF00753">
    <property type="entry name" value="Lactamase_B"/>
    <property type="match status" value="1"/>
</dbReference>
<evidence type="ECO:0000256" key="1">
    <source>
        <dbReference type="ARBA" id="ARBA00004651"/>
    </source>
</evidence>
<organism evidence="9 10">
    <name type="scientific">Demequina litorisediminis</name>
    <dbReference type="NCBI Taxonomy" id="1849022"/>
    <lineage>
        <taxon>Bacteria</taxon>
        <taxon>Bacillati</taxon>
        <taxon>Actinomycetota</taxon>
        <taxon>Actinomycetes</taxon>
        <taxon>Micrococcales</taxon>
        <taxon>Demequinaceae</taxon>
        <taxon>Demequina</taxon>
    </lineage>
</organism>
<evidence type="ECO:0000256" key="2">
    <source>
        <dbReference type="ARBA" id="ARBA00022475"/>
    </source>
</evidence>
<comment type="subcellular location">
    <subcellularLocation>
        <location evidence="1">Cell membrane</location>
        <topology evidence="1">Multi-pass membrane protein</topology>
    </subcellularLocation>
</comment>